<name>A0A7R9KKB5_9ACAR</name>
<dbReference type="AlphaFoldDB" id="A0A7R9KKB5"/>
<comment type="subcellular location">
    <subcellularLocation>
        <location evidence="2">Cytoplasm</location>
        <location evidence="2">Cytoskeleton</location>
        <location evidence="2">Microtubule organizing center</location>
        <location evidence="2">Centrosome</location>
    </subcellularLocation>
    <subcellularLocation>
        <location evidence="3">Golgi apparatus</location>
    </subcellularLocation>
    <subcellularLocation>
        <location evidence="1">Nucleus</location>
    </subcellularLocation>
</comment>
<dbReference type="FunFam" id="3.30.420.210:FF:000001">
    <property type="entry name" value="NSFL1 (P97) cofactor (P47)"/>
    <property type="match status" value="1"/>
</dbReference>
<dbReference type="GO" id="GO:0005829">
    <property type="term" value="C:cytosol"/>
    <property type="evidence" value="ECO:0007669"/>
    <property type="project" value="TreeGrafter"/>
</dbReference>
<feature type="domain" description="UBX" evidence="9">
    <location>
        <begin position="338"/>
        <end position="415"/>
    </location>
</feature>
<keyword evidence="12" id="KW-1185">Reference proteome</keyword>
<dbReference type="SMART" id="SM00553">
    <property type="entry name" value="SEP"/>
    <property type="match status" value="1"/>
</dbReference>
<dbReference type="Gene3D" id="3.30.420.210">
    <property type="entry name" value="SEP domain"/>
    <property type="match status" value="1"/>
</dbReference>
<dbReference type="SUPFAM" id="SSF46934">
    <property type="entry name" value="UBA-like"/>
    <property type="match status" value="1"/>
</dbReference>
<evidence type="ECO:0008006" key="13">
    <source>
        <dbReference type="Google" id="ProtNLM"/>
    </source>
</evidence>
<sequence>MNFVLTRCWLRRTGVDATRGQFYLESAQWDLQLAVGSFFETAGEDIAAEGQHNPVPSEEHERAQQLQQMFGNRPVTERVSNSASDAEMSSPPDITSSAANTQKQPKSAPKPKSSSNFATLDSLRQEMDSGESSDDEHQAFYAGGSERSGQQVLGPKKPKNTNEMVTNVFSSAKEHGAEVVDPSEEAKVKKRANAFGGTGFKLGSTSQESAPIAGPPAAQGSRNQEMVLKFWSNGFSVDDGPLREYNDPQNQEFLNSIKRGEIPRELAQKSGGKEVHLNLEDHKNEDYSLPKRRLQAFSGEGFRLGNPTAEVVTSAPNPSHTDPNVSESEAVKDLNVDPNLPTTSIQIRLSDGTRLVVKLNLVHTIAHIRQFICTSRPTYSATNFVLMTTFPNKELTDETLTIKDANLANASILQLALIMSAQVIEKLEQLWSILNESVTEEVRLKWWQTIQNEYKDNQLRKHYDLNHIANMFIHLDENQMKIKSARSVSYAIFFKNLSYDPKCVDNEEKSIDLFKQFAKEADINDTNPIYTEVIELILLTKTHLTEEHKSETLFGTQDIHYFLDFDLSYLGSDSDNYTLYALSIRNEYDFMSETVLKSLLEIPKIYSTQEFYDKYETKARNNIKNEIEVLEA</sequence>
<evidence type="ECO:0000256" key="7">
    <source>
        <dbReference type="ARBA" id="ARBA00023242"/>
    </source>
</evidence>
<accession>A0A7R9KKB5</accession>
<proteinExistence type="predicted"/>
<dbReference type="InterPro" id="IPR029071">
    <property type="entry name" value="Ubiquitin-like_domsf"/>
</dbReference>
<gene>
    <name evidence="11" type="ORF">OSB1V03_LOCUS5020</name>
</gene>
<dbReference type="Proteomes" id="UP000759131">
    <property type="component" value="Unassembled WGS sequence"/>
</dbReference>
<dbReference type="InterPro" id="IPR001012">
    <property type="entry name" value="UBX_dom"/>
</dbReference>
<dbReference type="Gene3D" id="3.10.20.90">
    <property type="entry name" value="Phosphatidylinositol 3-kinase Catalytic Subunit, Chain A, domain 1"/>
    <property type="match status" value="1"/>
</dbReference>
<evidence type="ECO:0000256" key="6">
    <source>
        <dbReference type="ARBA" id="ARBA00023212"/>
    </source>
</evidence>
<dbReference type="PROSITE" id="PS51399">
    <property type="entry name" value="SEP"/>
    <property type="match status" value="1"/>
</dbReference>
<dbReference type="CDD" id="cd14348">
    <property type="entry name" value="UBA_p47"/>
    <property type="match status" value="1"/>
</dbReference>
<feature type="compositionally biased region" description="Polar residues" evidence="8">
    <location>
        <begin position="92"/>
        <end position="101"/>
    </location>
</feature>
<dbReference type="GO" id="GO:0031468">
    <property type="term" value="P:nuclear membrane reassembly"/>
    <property type="evidence" value="ECO:0007669"/>
    <property type="project" value="TreeGrafter"/>
</dbReference>
<evidence type="ECO:0000259" key="10">
    <source>
        <dbReference type="PROSITE" id="PS51399"/>
    </source>
</evidence>
<protein>
    <recommendedName>
        <fullName evidence="13">NSFL1 cofactor p47</fullName>
    </recommendedName>
</protein>
<evidence type="ECO:0000256" key="8">
    <source>
        <dbReference type="SAM" id="MobiDB-lite"/>
    </source>
</evidence>
<feature type="region of interest" description="Disordered" evidence="8">
    <location>
        <begin position="143"/>
        <end position="162"/>
    </location>
</feature>
<dbReference type="PANTHER" id="PTHR23333">
    <property type="entry name" value="UBX DOMAIN CONTAINING PROTEIN"/>
    <property type="match status" value="1"/>
</dbReference>
<evidence type="ECO:0000259" key="9">
    <source>
        <dbReference type="PROSITE" id="PS50033"/>
    </source>
</evidence>
<dbReference type="PROSITE" id="PS50033">
    <property type="entry name" value="UBX"/>
    <property type="match status" value="1"/>
</dbReference>
<organism evidence="11">
    <name type="scientific">Medioppia subpectinata</name>
    <dbReference type="NCBI Taxonomy" id="1979941"/>
    <lineage>
        <taxon>Eukaryota</taxon>
        <taxon>Metazoa</taxon>
        <taxon>Ecdysozoa</taxon>
        <taxon>Arthropoda</taxon>
        <taxon>Chelicerata</taxon>
        <taxon>Arachnida</taxon>
        <taxon>Acari</taxon>
        <taxon>Acariformes</taxon>
        <taxon>Sarcoptiformes</taxon>
        <taxon>Oribatida</taxon>
        <taxon>Brachypylina</taxon>
        <taxon>Oppioidea</taxon>
        <taxon>Oppiidae</taxon>
        <taxon>Medioppia</taxon>
    </lineage>
</organism>
<dbReference type="GO" id="GO:0000045">
    <property type="term" value="P:autophagosome assembly"/>
    <property type="evidence" value="ECO:0007669"/>
    <property type="project" value="TreeGrafter"/>
</dbReference>
<dbReference type="InterPro" id="IPR012989">
    <property type="entry name" value="SEP_domain"/>
</dbReference>
<evidence type="ECO:0000256" key="3">
    <source>
        <dbReference type="ARBA" id="ARBA00004555"/>
    </source>
</evidence>
<dbReference type="EMBL" id="CAJPIZ010002419">
    <property type="protein sequence ID" value="CAG2105007.1"/>
    <property type="molecule type" value="Genomic_DNA"/>
</dbReference>
<evidence type="ECO:0000313" key="12">
    <source>
        <dbReference type="Proteomes" id="UP000759131"/>
    </source>
</evidence>
<dbReference type="GO" id="GO:0005813">
    <property type="term" value="C:centrosome"/>
    <property type="evidence" value="ECO:0007669"/>
    <property type="project" value="UniProtKB-SubCell"/>
</dbReference>
<evidence type="ECO:0000256" key="2">
    <source>
        <dbReference type="ARBA" id="ARBA00004300"/>
    </source>
</evidence>
<dbReference type="InterPro" id="IPR036241">
    <property type="entry name" value="NSFL1C_SEP_dom_sf"/>
</dbReference>
<feature type="domain" description="SEP" evidence="10">
    <location>
        <begin position="223"/>
        <end position="288"/>
    </location>
</feature>
<dbReference type="Pfam" id="PF00789">
    <property type="entry name" value="UBX"/>
    <property type="match status" value="1"/>
</dbReference>
<dbReference type="OrthoDB" id="25887at2759"/>
<dbReference type="GO" id="GO:0061025">
    <property type="term" value="P:membrane fusion"/>
    <property type="evidence" value="ECO:0007669"/>
    <property type="project" value="TreeGrafter"/>
</dbReference>
<dbReference type="GO" id="GO:0043161">
    <property type="term" value="P:proteasome-mediated ubiquitin-dependent protein catabolic process"/>
    <property type="evidence" value="ECO:0007669"/>
    <property type="project" value="TreeGrafter"/>
</dbReference>
<dbReference type="SUPFAM" id="SSF54236">
    <property type="entry name" value="Ubiquitin-like"/>
    <property type="match status" value="1"/>
</dbReference>
<feature type="region of interest" description="Disordered" evidence="8">
    <location>
        <begin position="70"/>
        <end position="117"/>
    </location>
</feature>
<dbReference type="GO" id="GO:0007030">
    <property type="term" value="P:Golgi organization"/>
    <property type="evidence" value="ECO:0007669"/>
    <property type="project" value="TreeGrafter"/>
</dbReference>
<evidence type="ECO:0000256" key="4">
    <source>
        <dbReference type="ARBA" id="ARBA00022490"/>
    </source>
</evidence>
<dbReference type="GO" id="GO:0043130">
    <property type="term" value="F:ubiquitin binding"/>
    <property type="evidence" value="ECO:0007669"/>
    <property type="project" value="TreeGrafter"/>
</dbReference>
<feature type="compositionally biased region" description="Low complexity" evidence="8">
    <location>
        <begin position="102"/>
        <end position="115"/>
    </location>
</feature>
<keyword evidence="4" id="KW-0963">Cytoplasm</keyword>
<evidence type="ECO:0000256" key="5">
    <source>
        <dbReference type="ARBA" id="ARBA00023034"/>
    </source>
</evidence>
<dbReference type="GO" id="GO:0005794">
    <property type="term" value="C:Golgi apparatus"/>
    <property type="evidence" value="ECO:0007669"/>
    <property type="project" value="UniProtKB-SubCell"/>
</dbReference>
<dbReference type="SMART" id="SM00166">
    <property type="entry name" value="UBX"/>
    <property type="match status" value="1"/>
</dbReference>
<keyword evidence="6" id="KW-0206">Cytoskeleton</keyword>
<dbReference type="CDD" id="cd01770">
    <property type="entry name" value="UBX_UBXN2"/>
    <property type="match status" value="1"/>
</dbReference>
<keyword evidence="5" id="KW-0333">Golgi apparatus</keyword>
<dbReference type="InterPro" id="IPR009060">
    <property type="entry name" value="UBA-like_sf"/>
</dbReference>
<dbReference type="EMBL" id="OC856994">
    <property type="protein sequence ID" value="CAD7624577.1"/>
    <property type="molecule type" value="Genomic_DNA"/>
</dbReference>
<keyword evidence="7" id="KW-0539">Nucleus</keyword>
<dbReference type="PANTHER" id="PTHR23333:SF20">
    <property type="entry name" value="NSFL1 COFACTOR P47"/>
    <property type="match status" value="1"/>
</dbReference>
<evidence type="ECO:0000256" key="1">
    <source>
        <dbReference type="ARBA" id="ARBA00004123"/>
    </source>
</evidence>
<dbReference type="SUPFAM" id="SSF102848">
    <property type="entry name" value="NSFL1 (p97 ATPase) cofactor p47, SEP domain"/>
    <property type="match status" value="1"/>
</dbReference>
<dbReference type="GO" id="GO:0005634">
    <property type="term" value="C:nucleus"/>
    <property type="evidence" value="ECO:0007669"/>
    <property type="project" value="UniProtKB-SubCell"/>
</dbReference>
<evidence type="ECO:0000313" key="11">
    <source>
        <dbReference type="EMBL" id="CAD7624577.1"/>
    </source>
</evidence>
<dbReference type="Pfam" id="PF14555">
    <property type="entry name" value="UBA_4"/>
    <property type="match status" value="1"/>
</dbReference>
<dbReference type="Pfam" id="PF08059">
    <property type="entry name" value="SEP"/>
    <property type="match status" value="1"/>
</dbReference>
<reference evidence="11" key="1">
    <citation type="submission" date="2020-11" db="EMBL/GenBank/DDBJ databases">
        <authorList>
            <person name="Tran Van P."/>
        </authorList>
    </citation>
    <scope>NUCLEOTIDE SEQUENCE</scope>
</reference>
<dbReference type="Gene3D" id="1.10.8.10">
    <property type="entry name" value="DNA helicase RuvA subunit, C-terminal domain"/>
    <property type="match status" value="1"/>
</dbReference>
<feature type="region of interest" description="Disordered" evidence="8">
    <location>
        <begin position="199"/>
        <end position="220"/>
    </location>
</feature>